<feature type="domain" description="Schizont-infected cell agglutination extracellular beta" evidence="2">
    <location>
        <begin position="1563"/>
        <end position="1748"/>
    </location>
</feature>
<proteinExistence type="predicted"/>
<feature type="domain" description="Schizont-infected cell agglutination extracellular beta" evidence="2">
    <location>
        <begin position="726"/>
        <end position="886"/>
    </location>
</feature>
<feature type="domain" description="Schizont-infected cell agglutination extracellular beta" evidence="2">
    <location>
        <begin position="1811"/>
        <end position="1996"/>
    </location>
</feature>
<evidence type="ECO:0000259" key="3">
    <source>
        <dbReference type="Pfam" id="PF12879"/>
    </source>
</evidence>
<feature type="domain" description="Schizont-infected cell agglutination extracellular alpha" evidence="4">
    <location>
        <begin position="15"/>
        <end position="196"/>
    </location>
</feature>
<organism evidence="5 6">
    <name type="scientific">Plasmodium knowlesi</name>
    <dbReference type="NCBI Taxonomy" id="5850"/>
    <lineage>
        <taxon>Eukaryota</taxon>
        <taxon>Sar</taxon>
        <taxon>Alveolata</taxon>
        <taxon>Apicomplexa</taxon>
        <taxon>Aconoidasida</taxon>
        <taxon>Haemosporida</taxon>
        <taxon>Plasmodiidae</taxon>
        <taxon>Plasmodium</taxon>
        <taxon>Plasmodium (Plasmodium)</taxon>
    </lineage>
</organism>
<dbReference type="Pfam" id="PF12879">
    <property type="entry name" value="SICA_C"/>
    <property type="match status" value="1"/>
</dbReference>
<dbReference type="Pfam" id="PF12887">
    <property type="entry name" value="SICA_alpha"/>
    <property type="match status" value="1"/>
</dbReference>
<gene>
    <name evidence="5" type="ORF">PKNOH_S130207000</name>
</gene>
<evidence type="ECO:0000259" key="4">
    <source>
        <dbReference type="Pfam" id="PF12887"/>
    </source>
</evidence>
<feature type="domain" description="Schizont-infected cell agglutination extracellular beta" evidence="2">
    <location>
        <begin position="1127"/>
        <end position="1294"/>
    </location>
</feature>
<evidence type="ECO:0000313" key="5">
    <source>
        <dbReference type="EMBL" id="OTN64769.1"/>
    </source>
</evidence>
<evidence type="ECO:0000256" key="1">
    <source>
        <dbReference type="SAM" id="MobiDB-lite"/>
    </source>
</evidence>
<name>A0A1Y3DKS8_PLAKN</name>
<dbReference type="EMBL" id="NETL01000027">
    <property type="protein sequence ID" value="OTN64769.1"/>
    <property type="molecule type" value="Genomic_DNA"/>
</dbReference>
<dbReference type="OrthoDB" id="389533at2759"/>
<evidence type="ECO:0000259" key="2">
    <source>
        <dbReference type="Pfam" id="PF12878"/>
    </source>
</evidence>
<feature type="domain" description="Schizont-infected cell agglutination extracellular beta" evidence="2">
    <location>
        <begin position="333"/>
        <end position="479"/>
    </location>
</feature>
<evidence type="ECO:0000313" key="6">
    <source>
        <dbReference type="Proteomes" id="UP000195012"/>
    </source>
</evidence>
<dbReference type="InterPro" id="IPR024285">
    <property type="entry name" value="SICA_extracell_b"/>
</dbReference>
<feature type="domain" description="Schizont-infected cell agglutination extracellular beta" evidence="2">
    <location>
        <begin position="1357"/>
        <end position="1522"/>
    </location>
</feature>
<feature type="domain" description="Schizont-infected cell agglutination C-terminal" evidence="3">
    <location>
        <begin position="2057"/>
        <end position="2193"/>
    </location>
</feature>
<accession>A0A1Y3DKS8</accession>
<dbReference type="InterPro" id="IPR024290">
    <property type="entry name" value="SICA_extracell_a"/>
</dbReference>
<sequence>MSTGPTAAPGAASAGLLEEWMKAIVKNNAGGVASSDPEDIIKRMKDDLRTTWEKLGSRLKAQEAQEIRNLCFEGVKWAGKKLSFGQQYMGDVCMAMAEVRYFTSGLKKGNKRSKVEVEAVQDHEWYPRCLVGAVALSEIYGDHCHLGEVVNEMLSKMEGNLQAHGGAGTNLNKCENVNPVHLMLGKSILRSTIKDWAQKQREAKGNGGYRVGGVWDNRWPQVCNNSNKVSKMDEQERKKWLNENKASMVQFMKLGNTQGSGGSQASVLADVLADPDSNYTFKEETLEQVFKEAIENGTTAGTPSIDVGKAIEKLTKAAKETEAEACMKKEDGNFCERLKCAKKYWELTNTQPQNFWDNYVEGKLKSLITDTTTNRSTIPVANCEDNSLNSANKAACTHMAALLNHMYTTTNGTNELSDQIIKCVLLNAYAKKLKDEAKNRGLCDINEGINTAFTNAATGNSGIAIPCKWEDSDYEKCSITTNGTPGNVKDQVQTLFNNNEPTQNTKIPETLAKFNKNNELCEWVNCAAKRAQEKKNSGSGPGTGQEKFWTTNVKNLWDELAGKMKNTNGTGSGCDSFGTEAEKWACKYLHAGFKQLYEPEASSSSTTDDILSTKHPSFRQTMGCFLLHAYAKYMQKESTCNIEKGIKQAFETAGSGKGGTACNGANGKEPCVPCQWQENILTTCQINTNGSTGPDSNVDNKLKDIIKEGDTNINDMLTNINKRTSICEHMKCIASHLNSTNGQQHSSKQSADDFWTQDVTNLWNELAGGMLKNNGAGETECKDLPTNSEKMACKYLHAGFNKLKSIAASNDTSTYRTLKKDPSFVRTMGCLLFREYAKQMEKKSTCVINAGIRKAFDSWGPITNGQCTDGSSCIECKWDDDSIDNCIVQTSTSDTDTPGDKVQSIFKKDKDKNISTMLTAINKMETLCDGLKCLASHLNSSTGKQKANNFWTTSGEVGQLWQELIGAMMEPTVNGQCDQVDNGSRTPTEPERKACQHLTTFFSKLKGITTSDDNKYTILRNPSLKRTMGCILLHAYAKKMKSEAKCEIEAGIKEAFDTAGKGPNGTCNGSSGTEPCVPCQWDEKFLDTCQITISSITETADKKLEQVKNKIDGTTTAIVNDMNGTKTLCDKLQCAAGKWFEKHSKGGSGSNKKSWCDFWDTAVNEPLKKMFAEIQKNGANEATNNSDVCNNFGDNNPNSVERKACNHITAGLEHIRSIKDSNSTNPLLDRAVGCIALNMYADEIIKLTKENCPIEEKTIKQMFEDWNKNKNSSCSSGANNCFECKRKDNFNNCHLSVSGALVETQPKNGNCIDNDNRKNVQKEMNKFLEDNQSKSQPQPIPEVKTTLTTITDITTSSFCTQLQCATKKYAKSKNGKISPWDDLWTDTGEVATLWKELSQAMTKTNGDNYNGGQCGQMDDNGEKRTPTEPEKRACNFLHAGLKQLFEPTTGTPSSSGHNILSEHQSLRHTVGCFLLKEYAKKMEKESKCVINSGLKKAFETAGKDLIGGQCKWDDEDYGKCQISTTNAGGKSTQTPVENKLTYVQSQIDSTSTETLTKINHMSTLCEYIRCAGPKWFKNKKETNGSPTHTWCNFWDEGVKPELEKMFNKIATDGQKKSKNDTNDVCKQFGDENPQSVERKACNHIAEGLKYISEVQGVANGGTQNPNSQNDDKFFKQTMMCAALNLYATKIRDESKEKCPIDEDRIKQMFTTWNDQNKSSTSCPTSGGGVSNNNCFKCERNEKILESCELSVDSSLVNTTTSQSQSPNGDCNDNEENKKVQPQMTNLLNEDNSNINTKMNSTLTTITDMTSSFCTQLQCAAKKYYVKVINKNAKSSGVNWKNIEDDAKDVLTELIEHMTKGQTESEITKYCNDRKWDEFGHKGKHTNKAACLLFAAGLQHIYTHGNGQRVGPFKGPSFEQTMGCLFLKEYAKQLKNLANREKKYKVHPDCSVDKGIEYAFSRSKDIMEKAIPQCKKNASINDCFVCTQNNDYNNCKIGDDNIGSKSKELFTEPENKEHMQQTLENTVCPILLTDILTPFLPLAPVSIGLSAMAYYLWKYFGPLGKGGPRFRRSPAEIPGSSVQEQVLDHVQQDSSHEYRLVKERKPRSAPTRTKRSDRANRRTIIEIHFEVLDECQKGDTQLNQKDILELLVQEFMGSEFMEEEQVPKEEVLMEGVPLERVPMERVPSLGSVFMV</sequence>
<dbReference type="Proteomes" id="UP000195012">
    <property type="component" value="Unassembled WGS sequence"/>
</dbReference>
<protein>
    <submittedName>
        <fullName evidence="5">SICAvar type I</fullName>
    </submittedName>
</protein>
<dbReference type="VEuPathDB" id="PlasmoDB:PKA1H_080023100"/>
<feature type="region of interest" description="Disordered" evidence="1">
    <location>
        <begin position="1408"/>
        <end position="1428"/>
    </location>
</feature>
<comment type="caution">
    <text evidence="5">The sequence shown here is derived from an EMBL/GenBank/DDBJ whole genome shotgun (WGS) entry which is preliminary data.</text>
</comment>
<dbReference type="InterPro" id="IPR024288">
    <property type="entry name" value="SICA_C"/>
</dbReference>
<feature type="domain" description="Schizont-infected cell agglutination extracellular beta" evidence="2">
    <location>
        <begin position="520"/>
        <end position="686"/>
    </location>
</feature>
<dbReference type="VEuPathDB" id="PlasmoDB:PKA1H_030012300"/>
<feature type="domain" description="Schizont-infected cell agglutination extracellular beta" evidence="2">
    <location>
        <begin position="926"/>
        <end position="1091"/>
    </location>
</feature>
<dbReference type="VEuPathDB" id="PlasmoDB:PKA1H_110046700"/>
<dbReference type="VEuPathDB" id="PlasmoDB:PKNOH_S130207000"/>
<reference evidence="5 6" key="1">
    <citation type="submission" date="2017-05" db="EMBL/GenBank/DDBJ databases">
        <title>PacBio assembly of a Plasmodium knowlesi genome sequence with Hi-C correction and manual annotation of the SICAvar gene family.</title>
        <authorList>
            <person name="Lapp S.A."/>
            <person name="Geraldo J.A."/>
            <person name="Chien J.-T."/>
            <person name="Ay F."/>
            <person name="Pakala S.B."/>
            <person name="Batugedara G."/>
            <person name="Humphrey J.C."/>
            <person name="Debarry J.D."/>
            <person name="Le Roch K.G."/>
            <person name="Galinski M.R."/>
            <person name="Kissinger J.C."/>
        </authorList>
    </citation>
    <scope>NUCLEOTIDE SEQUENCE [LARGE SCALE GENOMIC DNA]</scope>
    <source>
        <strain evidence="6">Malayan Strain Pk1 (A+)</strain>
    </source>
</reference>
<dbReference type="VEuPathDB" id="PlasmoDB:PKNH_1140500"/>
<dbReference type="Pfam" id="PF12878">
    <property type="entry name" value="SICA_beta"/>
    <property type="match status" value="8"/>
</dbReference>